<proteinExistence type="predicted"/>
<gene>
    <name evidence="3" type="ORF">MYCIT1_LOCUS26009</name>
</gene>
<keyword evidence="4" id="KW-1185">Reference proteome</keyword>
<evidence type="ECO:0000256" key="2">
    <source>
        <dbReference type="SAM" id="Phobius"/>
    </source>
</evidence>
<dbReference type="Proteomes" id="UP001295794">
    <property type="component" value="Unassembled WGS sequence"/>
</dbReference>
<sequence length="194" mass="21806">RPRRHPSACARASLEQHPILPSTLTCSRAKRSDFRRIGDSSATAVRLAGPRGDLPGKGQWMRARDSLDLPLGQFLSPMHLRPRQAAPENPTPPHHNRPGHLNQAWEVAVSVVLMLVFGLILGTVLWHNRETKRRRERFLAEAQHRRERRAAAREIALSRAPSRQAALLIRPPPAPTKITIESDVGPSRYHRAQS</sequence>
<feature type="region of interest" description="Disordered" evidence="1">
    <location>
        <begin position="171"/>
        <end position="194"/>
    </location>
</feature>
<dbReference type="EMBL" id="CAVNYO010000419">
    <property type="protein sequence ID" value="CAK5277168.1"/>
    <property type="molecule type" value="Genomic_DNA"/>
</dbReference>
<organism evidence="3 4">
    <name type="scientific">Mycena citricolor</name>
    <dbReference type="NCBI Taxonomy" id="2018698"/>
    <lineage>
        <taxon>Eukaryota</taxon>
        <taxon>Fungi</taxon>
        <taxon>Dikarya</taxon>
        <taxon>Basidiomycota</taxon>
        <taxon>Agaricomycotina</taxon>
        <taxon>Agaricomycetes</taxon>
        <taxon>Agaricomycetidae</taxon>
        <taxon>Agaricales</taxon>
        <taxon>Marasmiineae</taxon>
        <taxon>Mycenaceae</taxon>
        <taxon>Mycena</taxon>
    </lineage>
</organism>
<name>A0AAD2HJK6_9AGAR</name>
<reference evidence="3" key="1">
    <citation type="submission" date="2023-11" db="EMBL/GenBank/DDBJ databases">
        <authorList>
            <person name="De Vega J J."/>
            <person name="De Vega J J."/>
        </authorList>
    </citation>
    <scope>NUCLEOTIDE SEQUENCE</scope>
</reference>
<keyword evidence="2" id="KW-0812">Transmembrane</keyword>
<feature type="non-terminal residue" evidence="3">
    <location>
        <position position="194"/>
    </location>
</feature>
<feature type="transmembrane region" description="Helical" evidence="2">
    <location>
        <begin position="107"/>
        <end position="127"/>
    </location>
</feature>
<keyword evidence="2" id="KW-0472">Membrane</keyword>
<protein>
    <submittedName>
        <fullName evidence="3">Uncharacterized protein</fullName>
    </submittedName>
</protein>
<evidence type="ECO:0000256" key="1">
    <source>
        <dbReference type="SAM" id="MobiDB-lite"/>
    </source>
</evidence>
<accession>A0AAD2HJK6</accession>
<comment type="caution">
    <text evidence="3">The sequence shown here is derived from an EMBL/GenBank/DDBJ whole genome shotgun (WGS) entry which is preliminary data.</text>
</comment>
<evidence type="ECO:0000313" key="4">
    <source>
        <dbReference type="Proteomes" id="UP001295794"/>
    </source>
</evidence>
<evidence type="ECO:0000313" key="3">
    <source>
        <dbReference type="EMBL" id="CAK5277168.1"/>
    </source>
</evidence>
<keyword evidence="2" id="KW-1133">Transmembrane helix</keyword>
<dbReference type="AlphaFoldDB" id="A0AAD2HJK6"/>